<comment type="caution">
    <text evidence="1">The sequence shown here is derived from an EMBL/GenBank/DDBJ whole genome shotgun (WGS) entry which is preliminary data.</text>
</comment>
<proteinExistence type="predicted"/>
<gene>
    <name evidence="1" type="ORF">EQG68_05095</name>
</gene>
<evidence type="ECO:0000313" key="1">
    <source>
        <dbReference type="EMBL" id="RXR33603.1"/>
    </source>
</evidence>
<accession>A0A4Q1KTU2</accession>
<reference evidence="2" key="1">
    <citation type="submission" date="2019-01" db="EMBL/GenBank/DDBJ databases">
        <title>Cytophagaceae bacterium strain CAR-16.</title>
        <authorList>
            <person name="Chen W.-M."/>
        </authorList>
    </citation>
    <scope>NUCLEOTIDE SEQUENCE [LARGE SCALE GENOMIC DNA]</scope>
    <source>
        <strain evidence="2">ICH-30</strain>
    </source>
</reference>
<evidence type="ECO:0000313" key="2">
    <source>
        <dbReference type="Proteomes" id="UP000289734"/>
    </source>
</evidence>
<keyword evidence="2" id="KW-1185">Reference proteome</keyword>
<protein>
    <submittedName>
        <fullName evidence="1">Uncharacterized protein</fullName>
    </submittedName>
</protein>
<dbReference type="RefSeq" id="WP_129463703.1">
    <property type="nucleotide sequence ID" value="NZ_JACSXZ010000001.1"/>
</dbReference>
<name>A0A4Q1KTU2_9FLAO</name>
<dbReference type="EMBL" id="SBKQ01000004">
    <property type="protein sequence ID" value="RXR33603.1"/>
    <property type="molecule type" value="Genomic_DNA"/>
</dbReference>
<dbReference type="OrthoDB" id="1371015at2"/>
<organism evidence="1 2">
    <name type="scientific">Flavobacterium piscinae</name>
    <dbReference type="NCBI Taxonomy" id="2506424"/>
    <lineage>
        <taxon>Bacteria</taxon>
        <taxon>Pseudomonadati</taxon>
        <taxon>Bacteroidota</taxon>
        <taxon>Flavobacteriia</taxon>
        <taxon>Flavobacteriales</taxon>
        <taxon>Flavobacteriaceae</taxon>
        <taxon>Flavobacterium</taxon>
    </lineage>
</organism>
<dbReference type="AlphaFoldDB" id="A0A4Q1KTU2"/>
<dbReference type="Proteomes" id="UP000289734">
    <property type="component" value="Unassembled WGS sequence"/>
</dbReference>
<sequence>MKNKLDIFKKAQDLLEEPEVQELLAYCDRLEDELVDFKFEKTNNKELILLDMIREVIKGCNAMEKEQMEHERFGYDAPNYAEAVSNLKSFILGMCKDHKIYL</sequence>